<proteinExistence type="predicted"/>
<sequence length="82" mass="8424">MGKMTIVDDDGTILDYARFVAVGVNEEGEVSSFIEDDGLEASERVGMVVAGLSALADLSRDLVVEGEADPPATGPSEGGDHA</sequence>
<evidence type="ECO:0000313" key="1">
    <source>
        <dbReference type="EMBL" id="KKL75212.1"/>
    </source>
</evidence>
<gene>
    <name evidence="1" type="ORF">LCGC14_2057140</name>
</gene>
<comment type="caution">
    <text evidence="1">The sequence shown here is derived from an EMBL/GenBank/DDBJ whole genome shotgun (WGS) entry which is preliminary data.</text>
</comment>
<organism evidence="1">
    <name type="scientific">marine sediment metagenome</name>
    <dbReference type="NCBI Taxonomy" id="412755"/>
    <lineage>
        <taxon>unclassified sequences</taxon>
        <taxon>metagenomes</taxon>
        <taxon>ecological metagenomes</taxon>
    </lineage>
</organism>
<accession>A0A0F9HJ96</accession>
<reference evidence="1" key="1">
    <citation type="journal article" date="2015" name="Nature">
        <title>Complex archaea that bridge the gap between prokaryotes and eukaryotes.</title>
        <authorList>
            <person name="Spang A."/>
            <person name="Saw J.H."/>
            <person name="Jorgensen S.L."/>
            <person name="Zaremba-Niedzwiedzka K."/>
            <person name="Martijn J."/>
            <person name="Lind A.E."/>
            <person name="van Eijk R."/>
            <person name="Schleper C."/>
            <person name="Guy L."/>
            <person name="Ettema T.J."/>
        </authorList>
    </citation>
    <scope>NUCLEOTIDE SEQUENCE</scope>
</reference>
<dbReference type="AlphaFoldDB" id="A0A0F9HJ96"/>
<protein>
    <submittedName>
        <fullName evidence="1">Uncharacterized protein</fullName>
    </submittedName>
</protein>
<name>A0A0F9HJ96_9ZZZZ</name>
<dbReference type="EMBL" id="LAZR01024413">
    <property type="protein sequence ID" value="KKL75212.1"/>
    <property type="molecule type" value="Genomic_DNA"/>
</dbReference>